<keyword evidence="3" id="KW-1185">Reference proteome</keyword>
<organism evidence="2 3">
    <name type="scientific">Popillia japonica</name>
    <name type="common">Japanese beetle</name>
    <dbReference type="NCBI Taxonomy" id="7064"/>
    <lineage>
        <taxon>Eukaryota</taxon>
        <taxon>Metazoa</taxon>
        <taxon>Ecdysozoa</taxon>
        <taxon>Arthropoda</taxon>
        <taxon>Hexapoda</taxon>
        <taxon>Insecta</taxon>
        <taxon>Pterygota</taxon>
        <taxon>Neoptera</taxon>
        <taxon>Endopterygota</taxon>
        <taxon>Coleoptera</taxon>
        <taxon>Polyphaga</taxon>
        <taxon>Scarabaeiformia</taxon>
        <taxon>Scarabaeidae</taxon>
        <taxon>Rutelinae</taxon>
        <taxon>Popillia</taxon>
    </lineage>
</organism>
<dbReference type="Pfam" id="PF11901">
    <property type="entry name" value="DM9"/>
    <property type="match status" value="1"/>
</dbReference>
<dbReference type="EMBL" id="JASPKY010000023">
    <property type="protein sequence ID" value="KAK9752079.1"/>
    <property type="molecule type" value="Genomic_DNA"/>
</dbReference>
<evidence type="ECO:0000313" key="2">
    <source>
        <dbReference type="EMBL" id="KAK9752079.1"/>
    </source>
</evidence>
<comment type="caution">
    <text evidence="2">The sequence shown here is derived from an EMBL/GenBank/DDBJ whole genome shotgun (WGS) entry which is preliminary data.</text>
</comment>
<sequence>MPKAFFLLFLFAIFSLKRNIDAIAQDIFWRDYVHNNIPCGAIEAAPGRYIGQAYLNGFMIATLYPYTNSAVFEFKGKKTATSNLKILCSHQPDKLYWEEVNFAVPNYEDMADAVKGGNQENKFDLYIGKAFHEGEWKIGKVVGMTEASKGLWNAVKGGVQEQTLFESMYLYIGKILHEREWKTSKVVDMTHQNKGIWVWTKNGGTAGYY</sequence>
<feature type="signal peptide" evidence="1">
    <location>
        <begin position="1"/>
        <end position="22"/>
    </location>
</feature>
<evidence type="ECO:0000256" key="1">
    <source>
        <dbReference type="SAM" id="SignalP"/>
    </source>
</evidence>
<dbReference type="Proteomes" id="UP001458880">
    <property type="component" value="Unassembled WGS sequence"/>
</dbReference>
<accession>A0AAW1N016</accession>
<reference evidence="2 3" key="1">
    <citation type="journal article" date="2024" name="BMC Genomics">
        <title>De novo assembly and annotation of Popillia japonica's genome with initial clues to its potential as an invasive pest.</title>
        <authorList>
            <person name="Cucini C."/>
            <person name="Boschi S."/>
            <person name="Funari R."/>
            <person name="Cardaioli E."/>
            <person name="Iannotti N."/>
            <person name="Marturano G."/>
            <person name="Paoli F."/>
            <person name="Bruttini M."/>
            <person name="Carapelli A."/>
            <person name="Frati F."/>
            <person name="Nardi F."/>
        </authorList>
    </citation>
    <scope>NUCLEOTIDE SEQUENCE [LARGE SCALE GENOMIC DNA]</scope>
    <source>
        <strain evidence="2">DMR45628</strain>
    </source>
</reference>
<name>A0AAW1N016_POPJA</name>
<evidence type="ECO:0000313" key="3">
    <source>
        <dbReference type="Proteomes" id="UP001458880"/>
    </source>
</evidence>
<gene>
    <name evidence="2" type="ORF">QE152_g4476</name>
</gene>
<dbReference type="AlphaFoldDB" id="A0AAW1N016"/>
<keyword evidence="1" id="KW-0732">Signal</keyword>
<dbReference type="PANTHER" id="PTHR31649">
    <property type="entry name" value="AGAP009604-PA"/>
    <property type="match status" value="1"/>
</dbReference>
<feature type="chain" id="PRO_5043889652" evidence="1">
    <location>
        <begin position="23"/>
        <end position="209"/>
    </location>
</feature>
<protein>
    <submittedName>
        <fullName evidence="2">Uncharacterized protein</fullName>
    </submittedName>
</protein>
<dbReference type="PANTHER" id="PTHR31649:SF10">
    <property type="entry name" value="IP19903P-RELATED"/>
    <property type="match status" value="1"/>
</dbReference>
<dbReference type="InterPro" id="IPR006616">
    <property type="entry name" value="DM9_repeat"/>
</dbReference>
<proteinExistence type="predicted"/>